<reference evidence="2" key="1">
    <citation type="submission" date="2022-07" db="EMBL/GenBank/DDBJ databases">
        <title>FELIX.</title>
        <authorList>
            <person name="Wan K.H."/>
            <person name="Park S."/>
            <person name="Lawrence Q."/>
            <person name="Eichenberger J.P."/>
            <person name="Booth B.W."/>
            <person name="Piaggio A.J."/>
            <person name="Chandler J.C."/>
            <person name="Franklin A.B."/>
            <person name="Celniker S.E."/>
        </authorList>
    </citation>
    <scope>NUCLEOTIDE SEQUENCE</scope>
    <source>
        <strain evidence="2">QA-1986 374</strain>
    </source>
</reference>
<proteinExistence type="predicted"/>
<protein>
    <submittedName>
        <fullName evidence="2">Amidohydrolase</fullName>
    </submittedName>
</protein>
<accession>A0ABY5JXP4</accession>
<evidence type="ECO:0000313" key="2">
    <source>
        <dbReference type="EMBL" id="UUI05025.1"/>
    </source>
</evidence>
<keyword evidence="3" id="KW-1185">Reference proteome</keyword>
<gene>
    <name evidence="2" type="ORF">NP439_10475</name>
</gene>
<dbReference type="InterPro" id="IPR017439">
    <property type="entry name" value="Amidohydrolase"/>
</dbReference>
<organism evidence="2 3">
    <name type="scientific">Oceanobacillus jeddahense</name>
    <dbReference type="NCBI Taxonomy" id="1462527"/>
    <lineage>
        <taxon>Bacteria</taxon>
        <taxon>Bacillati</taxon>
        <taxon>Bacillota</taxon>
        <taxon>Bacilli</taxon>
        <taxon>Bacillales</taxon>
        <taxon>Bacillaceae</taxon>
        <taxon>Oceanobacillus</taxon>
    </lineage>
</organism>
<dbReference type="SUPFAM" id="SSF55031">
    <property type="entry name" value="Bacterial exopeptidase dimerisation domain"/>
    <property type="match status" value="1"/>
</dbReference>
<dbReference type="InterPro" id="IPR036264">
    <property type="entry name" value="Bact_exopeptidase_dim_dom"/>
</dbReference>
<sequence length="397" mass="44091">MSAVDNKTINSIFEKLDEDFEEVKSWRRYMHQYPELSFQEEKTANYIEEKLKSFGLDVQRNIGGHGLISVVEGKQPGKKIALRADFDALPIEDEKETPYKSTKPGVMHACGHDGHTAALLGVAKVVSQYKDNLKGSIVFVFQPAEETPPGGAKYMIEDGILEDVDYVFGAHLASDIPIGKVGVGEGYQMAAVDKFAIHLKGNGGHGARPHQTTDSLVIGTSVVEALQKIVSRQIDPLQSAVVTIGVFQAGNAFNVIPDTARIEGTVRTFDPAVRDKVEKEIRSIIEGITSAFHATYELDYLRGYPALFNHKAETDVARDLFKETFEDENVVEFAPTMGAEDFSYFLEAKPGTYFRVGSKNDDEATHFPHHHPRFDIDERALVNIEKAFATIINHYLL</sequence>
<dbReference type="Gene3D" id="3.40.630.10">
    <property type="entry name" value="Zn peptidases"/>
    <property type="match status" value="1"/>
</dbReference>
<feature type="domain" description="Peptidase M20 dimerisation" evidence="1">
    <location>
        <begin position="195"/>
        <end position="286"/>
    </location>
</feature>
<dbReference type="Pfam" id="PF01546">
    <property type="entry name" value="Peptidase_M20"/>
    <property type="match status" value="1"/>
</dbReference>
<dbReference type="SUPFAM" id="SSF53187">
    <property type="entry name" value="Zn-dependent exopeptidases"/>
    <property type="match status" value="1"/>
</dbReference>
<dbReference type="PIRSF" id="PIRSF005962">
    <property type="entry name" value="Pept_M20D_amidohydro"/>
    <property type="match status" value="1"/>
</dbReference>
<dbReference type="EMBL" id="CP101914">
    <property type="protein sequence ID" value="UUI05025.1"/>
    <property type="molecule type" value="Genomic_DNA"/>
</dbReference>
<dbReference type="RefSeq" id="WP_256709932.1">
    <property type="nucleotide sequence ID" value="NZ_CP101914.1"/>
</dbReference>
<dbReference type="InterPro" id="IPR011650">
    <property type="entry name" value="Peptidase_M20_dimer"/>
</dbReference>
<dbReference type="InterPro" id="IPR002933">
    <property type="entry name" value="Peptidase_M20"/>
</dbReference>
<evidence type="ECO:0000259" key="1">
    <source>
        <dbReference type="Pfam" id="PF07687"/>
    </source>
</evidence>
<dbReference type="Proteomes" id="UP001059773">
    <property type="component" value="Chromosome"/>
</dbReference>
<dbReference type="Pfam" id="PF07687">
    <property type="entry name" value="M20_dimer"/>
    <property type="match status" value="1"/>
</dbReference>
<dbReference type="PANTHER" id="PTHR11014">
    <property type="entry name" value="PEPTIDASE M20 FAMILY MEMBER"/>
    <property type="match status" value="1"/>
</dbReference>
<name>A0ABY5JXP4_9BACI</name>
<evidence type="ECO:0000313" key="3">
    <source>
        <dbReference type="Proteomes" id="UP001059773"/>
    </source>
</evidence>
<dbReference type="PANTHER" id="PTHR11014:SF63">
    <property type="entry name" value="METALLOPEPTIDASE, PUTATIVE (AFU_ORTHOLOGUE AFUA_6G09600)-RELATED"/>
    <property type="match status" value="1"/>
</dbReference>
<dbReference type="Gene3D" id="3.30.70.360">
    <property type="match status" value="1"/>
</dbReference>
<dbReference type="NCBIfam" id="TIGR01891">
    <property type="entry name" value="amidohydrolases"/>
    <property type="match status" value="1"/>
</dbReference>